<dbReference type="OrthoDB" id="9785845at2"/>
<sequence length="339" mass="36862">MTGNIQATVASLLQPSHELVAAMAALEGDILLLGVGGKIGPSLAKLAKQAVDQSGVSRRVIGVSRLTEPGLKEQLERDGIETIAADLLNEDDLAALPDVKNVLYLAGTKFGTTGKEAFTWAMNAYLPGRVAEKYRNSRIVVYSTGNVYPLTPVFQGGADESMAPAPVGEYGQSCLGRERVFQHFSNQYGTPVLVYRLNYANDLQYGVLLEIAKSVRDGKPIDLRMGHVNVIWQGDANEMALRAFAHCAAPAKLLNITGPETAPVRWIAKEFGLHFGKEPVFVNEEQPTALLSNAAESFRLFGYPKVSLKQMIGLTATWLEQGGRTITKATHFQEREGQF</sequence>
<dbReference type="Pfam" id="PF01370">
    <property type="entry name" value="Epimerase"/>
    <property type="match status" value="1"/>
</dbReference>
<dbReference type="InterPro" id="IPR001509">
    <property type="entry name" value="Epimerase_deHydtase"/>
</dbReference>
<feature type="domain" description="NAD-dependent epimerase/dehydratase" evidence="1">
    <location>
        <begin position="30"/>
        <end position="197"/>
    </location>
</feature>
<protein>
    <submittedName>
        <fullName evidence="2">Nucleoside-diphosphate-sugar epimerase</fullName>
    </submittedName>
</protein>
<dbReference type="AlphaFoldDB" id="A0A1T4ST21"/>
<dbReference type="RefSeq" id="WP_078670794.1">
    <property type="nucleotide sequence ID" value="NZ_FUWZ01000003.1"/>
</dbReference>
<evidence type="ECO:0000313" key="2">
    <source>
        <dbReference type="EMBL" id="SKA31292.1"/>
    </source>
</evidence>
<dbReference type="Proteomes" id="UP000190367">
    <property type="component" value="Unassembled WGS sequence"/>
</dbReference>
<evidence type="ECO:0000259" key="1">
    <source>
        <dbReference type="Pfam" id="PF01370"/>
    </source>
</evidence>
<dbReference type="Gene3D" id="3.40.50.720">
    <property type="entry name" value="NAD(P)-binding Rossmann-like Domain"/>
    <property type="match status" value="1"/>
</dbReference>
<dbReference type="STRING" id="634771.SAMN04488128_103444"/>
<name>A0A1T4ST21_9BACT</name>
<proteinExistence type="predicted"/>
<dbReference type="SUPFAM" id="SSF51735">
    <property type="entry name" value="NAD(P)-binding Rossmann-fold domains"/>
    <property type="match status" value="1"/>
</dbReference>
<dbReference type="InterPro" id="IPR036291">
    <property type="entry name" value="NAD(P)-bd_dom_sf"/>
</dbReference>
<reference evidence="3" key="1">
    <citation type="submission" date="2017-02" db="EMBL/GenBank/DDBJ databases">
        <authorList>
            <person name="Varghese N."/>
            <person name="Submissions S."/>
        </authorList>
    </citation>
    <scope>NUCLEOTIDE SEQUENCE [LARGE SCALE GENOMIC DNA]</scope>
    <source>
        <strain evidence="3">DSM 22224</strain>
    </source>
</reference>
<keyword evidence="3" id="KW-1185">Reference proteome</keyword>
<evidence type="ECO:0000313" key="3">
    <source>
        <dbReference type="Proteomes" id="UP000190367"/>
    </source>
</evidence>
<accession>A0A1T4ST21</accession>
<organism evidence="2 3">
    <name type="scientific">Chitinophaga eiseniae</name>
    <dbReference type="NCBI Taxonomy" id="634771"/>
    <lineage>
        <taxon>Bacteria</taxon>
        <taxon>Pseudomonadati</taxon>
        <taxon>Bacteroidota</taxon>
        <taxon>Chitinophagia</taxon>
        <taxon>Chitinophagales</taxon>
        <taxon>Chitinophagaceae</taxon>
        <taxon>Chitinophaga</taxon>
    </lineage>
</organism>
<dbReference type="EMBL" id="FUWZ01000003">
    <property type="protein sequence ID" value="SKA31292.1"/>
    <property type="molecule type" value="Genomic_DNA"/>
</dbReference>
<gene>
    <name evidence="2" type="ORF">SAMN04488128_103444</name>
</gene>